<evidence type="ECO:0000256" key="4">
    <source>
        <dbReference type="ARBA" id="ARBA00047303"/>
    </source>
</evidence>
<dbReference type="EC" id="2.7.7.102" evidence="3"/>
<dbReference type="GO" id="GO:0005759">
    <property type="term" value="C:mitochondrial matrix"/>
    <property type="evidence" value="ECO:0007669"/>
    <property type="project" value="TreeGrafter"/>
</dbReference>
<feature type="compositionally biased region" description="Acidic residues" evidence="5">
    <location>
        <begin position="169"/>
        <end position="184"/>
    </location>
</feature>
<reference evidence="6 7" key="1">
    <citation type="submission" date="2019-01" db="EMBL/GenBank/DDBJ databases">
        <title>Nuclear Genome Assembly of the Microalgal Biofuel strain Nannochloropsis salina CCMP1776.</title>
        <authorList>
            <person name="Hovde B."/>
        </authorList>
    </citation>
    <scope>NUCLEOTIDE SEQUENCE [LARGE SCALE GENOMIC DNA]</scope>
    <source>
        <strain evidence="6 7">CCMP1776</strain>
    </source>
</reference>
<organism evidence="6 7">
    <name type="scientific">Nannochloropsis salina CCMP1776</name>
    <dbReference type="NCBI Taxonomy" id="1027361"/>
    <lineage>
        <taxon>Eukaryota</taxon>
        <taxon>Sar</taxon>
        <taxon>Stramenopiles</taxon>
        <taxon>Ochrophyta</taxon>
        <taxon>Eustigmatophyceae</taxon>
        <taxon>Eustigmatales</taxon>
        <taxon>Monodopsidaceae</taxon>
        <taxon>Microchloropsis</taxon>
        <taxon>Microchloropsis salina</taxon>
    </lineage>
</organism>
<dbReference type="GO" id="GO:0006264">
    <property type="term" value="P:mitochondrial DNA replication"/>
    <property type="evidence" value="ECO:0007669"/>
    <property type="project" value="TreeGrafter"/>
</dbReference>
<comment type="catalytic activity">
    <reaction evidence="2">
        <text>ssDNA + n NTP = ssDNA/pppN(pN)n-1 hybrid + (n-1) diphosphate.</text>
        <dbReference type="EC" id="2.7.7.102"/>
    </reaction>
</comment>
<dbReference type="EMBL" id="SDOX01000005">
    <property type="protein sequence ID" value="TFJ87478.1"/>
    <property type="molecule type" value="Genomic_DNA"/>
</dbReference>
<evidence type="ECO:0000256" key="3">
    <source>
        <dbReference type="ARBA" id="ARBA00044768"/>
    </source>
</evidence>
<proteinExistence type="predicted"/>
<evidence type="ECO:0000313" key="6">
    <source>
        <dbReference type="EMBL" id="TFJ87478.1"/>
    </source>
</evidence>
<evidence type="ECO:0000256" key="1">
    <source>
        <dbReference type="ARBA" id="ARBA00026139"/>
    </source>
</evidence>
<accession>A0A4D9DFF4</accession>
<feature type="compositionally biased region" description="Basic and acidic residues" evidence="5">
    <location>
        <begin position="53"/>
        <end position="76"/>
    </location>
</feature>
<dbReference type="GO" id="GO:0009411">
    <property type="term" value="P:response to UV"/>
    <property type="evidence" value="ECO:0007669"/>
    <property type="project" value="TreeGrafter"/>
</dbReference>
<evidence type="ECO:0000256" key="2">
    <source>
        <dbReference type="ARBA" id="ARBA00044677"/>
    </source>
</evidence>
<comment type="caution">
    <text evidence="6">The sequence shown here is derived from an EMBL/GenBank/DDBJ whole genome shotgun (WGS) entry which is preliminary data.</text>
</comment>
<feature type="region of interest" description="Disordered" evidence="5">
    <location>
        <begin position="130"/>
        <end position="236"/>
    </location>
</feature>
<gene>
    <name evidence="6" type="ORF">NSK_000830</name>
</gene>
<dbReference type="GO" id="GO:0003887">
    <property type="term" value="F:DNA-directed DNA polymerase activity"/>
    <property type="evidence" value="ECO:0007669"/>
    <property type="project" value="UniProtKB-EC"/>
</dbReference>
<feature type="region of interest" description="Disordered" evidence="5">
    <location>
        <begin position="618"/>
        <end position="645"/>
    </location>
</feature>
<feature type="region of interest" description="Disordered" evidence="5">
    <location>
        <begin position="51"/>
        <end position="76"/>
    </location>
</feature>
<sequence>MDSRGPSCYFSLIPCEGPSYDYPGSRHEEIVGLVEVTLATTPSCLFLWPTKEGGGDRPQKPGAHDHLHGSQDGIQKDREPLLAVGVASILRVEPELVGRPTASRIFPPASELGGVRGGGRGDGEVEVVEREGPTGIPGQMREHGPGRRRAALMGKGRETGEEAEKDRWGEEEEEEDEEEEEQEDEEKKVVRKEDRSLDGEAWGKTENTRSLTNKNCAKRSRNRGDRGRNGGSGRFRAKKVAAGTFYAKPPGSLLGRLRQWLQDACGPGPGGTGGGGGHEAGCRSFSRQNLAFEHHDRLAGWKDGAIEVGDGGGGAKGTAAEFGAMKVDKGRGVDGVGMSTQETSHGKPGWVGEGGGEGHWQEAGAVEALRPFATNLRLWSLQDPASQHGRRLYTVCPIQHARLEPEGGAERLSVPGSRTSNCHSRNAGGSAGGGKEESNLPSASEGRRDGSRAGGRKGFFIEQYLRMDPSRRHVYEIIREGYPCRLYFDVEFSRPDNPDLDGEEMMRELQKVVREVLAEVGVKGGRDAGGTQGEGAGRSIGTKRAPVSFLELDSSTEVKFSRHVIVHLKGGRLFRSNAHVGSFVRRVVAKFGPAPTDPCAEESGGKKAHSLLWVKKREEEEAFEEESREGGREEEGCGPGGEAGR</sequence>
<name>A0A4D9DFF4_9STRA</name>
<dbReference type="OrthoDB" id="5988181at2759"/>
<dbReference type="GO" id="GO:0042276">
    <property type="term" value="P:error-prone translesion synthesis"/>
    <property type="evidence" value="ECO:0007669"/>
    <property type="project" value="InterPro"/>
</dbReference>
<dbReference type="Proteomes" id="UP000355283">
    <property type="component" value="Unassembled WGS sequence"/>
</dbReference>
<dbReference type="GO" id="GO:0005634">
    <property type="term" value="C:nucleus"/>
    <property type="evidence" value="ECO:0007669"/>
    <property type="project" value="TreeGrafter"/>
</dbReference>
<dbReference type="AlphaFoldDB" id="A0A4D9DFF4"/>
<dbReference type="GO" id="GO:0003682">
    <property type="term" value="F:chromatin binding"/>
    <property type="evidence" value="ECO:0007669"/>
    <property type="project" value="TreeGrafter"/>
</dbReference>
<evidence type="ECO:0000313" key="7">
    <source>
        <dbReference type="Proteomes" id="UP000355283"/>
    </source>
</evidence>
<feature type="region of interest" description="Disordered" evidence="5">
    <location>
        <begin position="406"/>
        <end position="454"/>
    </location>
</feature>
<comment type="catalytic activity">
    <reaction evidence="4">
        <text>DNA(n) + a 2'-deoxyribonucleoside 5'-triphosphate = DNA(n+1) + diphosphate</text>
        <dbReference type="Rhea" id="RHEA:22508"/>
        <dbReference type="Rhea" id="RHEA-COMP:17339"/>
        <dbReference type="Rhea" id="RHEA-COMP:17340"/>
        <dbReference type="ChEBI" id="CHEBI:33019"/>
        <dbReference type="ChEBI" id="CHEBI:61560"/>
        <dbReference type="ChEBI" id="CHEBI:173112"/>
        <dbReference type="EC" id="2.7.7.7"/>
    </reaction>
    <physiologicalReaction direction="left-to-right" evidence="4">
        <dbReference type="Rhea" id="RHEA:22509"/>
    </physiologicalReaction>
</comment>
<protein>
    <recommendedName>
        <fullName evidence="1">DNA-directed primase/polymerase protein</fullName>
        <ecNumber evidence="3">2.7.7.102</ecNumber>
    </recommendedName>
</protein>
<dbReference type="PANTHER" id="PTHR31399:SF0">
    <property type="entry name" value="DNA-DIRECTED PRIMASE_POLYMERASE PROTEIN"/>
    <property type="match status" value="1"/>
</dbReference>
<feature type="compositionally biased region" description="Basic and acidic residues" evidence="5">
    <location>
        <begin position="155"/>
        <end position="168"/>
    </location>
</feature>
<keyword evidence="7" id="KW-1185">Reference proteome</keyword>
<feature type="compositionally biased region" description="Basic and acidic residues" evidence="5">
    <location>
        <begin position="185"/>
        <end position="207"/>
    </location>
</feature>
<dbReference type="PANTHER" id="PTHR31399">
    <property type="entry name" value="DNA-DIRECTED PRIMASE / POLYMERASE PROTEIN"/>
    <property type="match status" value="1"/>
</dbReference>
<dbReference type="InterPro" id="IPR044917">
    <property type="entry name" value="PRIMPOL"/>
</dbReference>
<dbReference type="GO" id="GO:0031297">
    <property type="term" value="P:replication fork processing"/>
    <property type="evidence" value="ECO:0007669"/>
    <property type="project" value="TreeGrafter"/>
</dbReference>
<evidence type="ECO:0000256" key="5">
    <source>
        <dbReference type="SAM" id="MobiDB-lite"/>
    </source>
</evidence>